<evidence type="ECO:0000256" key="1">
    <source>
        <dbReference type="SAM" id="MobiDB-lite"/>
    </source>
</evidence>
<dbReference type="Proteomes" id="UP000559256">
    <property type="component" value="Unassembled WGS sequence"/>
</dbReference>
<reference evidence="2 3" key="1">
    <citation type="journal article" date="2020" name="ISME J.">
        <title>Uncovering the hidden diversity of litter-decomposition mechanisms in mushroom-forming fungi.</title>
        <authorList>
            <person name="Floudas D."/>
            <person name="Bentzer J."/>
            <person name="Ahren D."/>
            <person name="Johansson T."/>
            <person name="Persson P."/>
            <person name="Tunlid A."/>
        </authorList>
    </citation>
    <scope>NUCLEOTIDE SEQUENCE [LARGE SCALE GENOMIC DNA]</scope>
    <source>
        <strain evidence="2 3">CBS 291.85</strain>
    </source>
</reference>
<name>A0A8H5CPU3_9AGAR</name>
<keyword evidence="3" id="KW-1185">Reference proteome</keyword>
<proteinExistence type="predicted"/>
<dbReference type="AlphaFoldDB" id="A0A8H5CPU3"/>
<feature type="region of interest" description="Disordered" evidence="1">
    <location>
        <begin position="1"/>
        <end position="27"/>
    </location>
</feature>
<evidence type="ECO:0000313" key="3">
    <source>
        <dbReference type="Proteomes" id="UP000559256"/>
    </source>
</evidence>
<accession>A0A8H5CPU3</accession>
<comment type="caution">
    <text evidence="2">The sequence shown here is derived from an EMBL/GenBank/DDBJ whole genome shotgun (WGS) entry which is preliminary data.</text>
</comment>
<sequence>MNKQTPTLLRRRRQGRRRVVQRAWHRHHNSGPVVKLRDITNGNVGVSSQKCVSNAQVEAAQKKKPKKRWLMLNKRLEGFERVLKRLLGLLGRGLGLCWAPTANP</sequence>
<evidence type="ECO:0000313" key="2">
    <source>
        <dbReference type="EMBL" id="KAF5345695.1"/>
    </source>
</evidence>
<feature type="compositionally biased region" description="Basic residues" evidence="1">
    <location>
        <begin position="9"/>
        <end position="27"/>
    </location>
</feature>
<protein>
    <submittedName>
        <fullName evidence="2">Uncharacterized protein</fullName>
    </submittedName>
</protein>
<organism evidence="2 3">
    <name type="scientific">Tetrapyrgos nigripes</name>
    <dbReference type="NCBI Taxonomy" id="182062"/>
    <lineage>
        <taxon>Eukaryota</taxon>
        <taxon>Fungi</taxon>
        <taxon>Dikarya</taxon>
        <taxon>Basidiomycota</taxon>
        <taxon>Agaricomycotina</taxon>
        <taxon>Agaricomycetes</taxon>
        <taxon>Agaricomycetidae</taxon>
        <taxon>Agaricales</taxon>
        <taxon>Marasmiineae</taxon>
        <taxon>Marasmiaceae</taxon>
        <taxon>Tetrapyrgos</taxon>
    </lineage>
</organism>
<dbReference type="EMBL" id="JAACJM010000109">
    <property type="protein sequence ID" value="KAF5345695.1"/>
    <property type="molecule type" value="Genomic_DNA"/>
</dbReference>
<gene>
    <name evidence="2" type="ORF">D9758_013082</name>
</gene>